<gene>
    <name evidence="1" type="ORF">F4827_003112</name>
</gene>
<proteinExistence type="predicted"/>
<dbReference type="EMBL" id="JACHBW010000008">
    <property type="protein sequence ID" value="MBB6103257.1"/>
    <property type="molecule type" value="Genomic_DNA"/>
</dbReference>
<sequence>MTVEQTHTEKETLSVEVNIPGHAPRKTTALFERTRKELIEREGGRCFVCNATAGESGHPPEAHHHPIERSLAELIDWDRFKADALAGVWGERIRAFDWATFTSWEQFVDDMTVNGMLLCKAHHIGKDEGIHAMPFPLWIAQKYAKEGYQFSEVEVIHHAT</sequence>
<dbReference type="Proteomes" id="UP000571554">
    <property type="component" value="Unassembled WGS sequence"/>
</dbReference>
<name>A0A7W9WTE3_9BURK</name>
<keyword evidence="2" id="KW-1185">Reference proteome</keyword>
<evidence type="ECO:0000313" key="1">
    <source>
        <dbReference type="EMBL" id="MBB6103257.1"/>
    </source>
</evidence>
<protein>
    <submittedName>
        <fullName evidence="1">Uncharacterized protein</fullName>
    </submittedName>
</protein>
<reference evidence="1 2" key="1">
    <citation type="submission" date="2020-08" db="EMBL/GenBank/DDBJ databases">
        <title>Above-ground endophytic microbial communities from plants in different locations in the United States.</title>
        <authorList>
            <person name="Frank C."/>
        </authorList>
    </citation>
    <scope>NUCLEOTIDE SEQUENCE [LARGE SCALE GENOMIC DNA]</scope>
    <source>
        <strain evidence="1 2">WP4_2_2</strain>
    </source>
</reference>
<accession>A0A7W9WTE3</accession>
<comment type="caution">
    <text evidence="1">The sequence shown here is derived from an EMBL/GenBank/DDBJ whole genome shotgun (WGS) entry which is preliminary data.</text>
</comment>
<dbReference type="RefSeq" id="WP_183724767.1">
    <property type="nucleotide sequence ID" value="NZ_JACHBW010000008.1"/>
</dbReference>
<dbReference type="AlphaFoldDB" id="A0A7W9WTE3"/>
<evidence type="ECO:0000313" key="2">
    <source>
        <dbReference type="Proteomes" id="UP000571554"/>
    </source>
</evidence>
<organism evidence="1 2">
    <name type="scientific">Paraburkholderia bannensis</name>
    <dbReference type="NCBI Taxonomy" id="765414"/>
    <lineage>
        <taxon>Bacteria</taxon>
        <taxon>Pseudomonadati</taxon>
        <taxon>Pseudomonadota</taxon>
        <taxon>Betaproteobacteria</taxon>
        <taxon>Burkholderiales</taxon>
        <taxon>Burkholderiaceae</taxon>
        <taxon>Paraburkholderia</taxon>
    </lineage>
</organism>